<evidence type="ECO:0000256" key="6">
    <source>
        <dbReference type="ARBA" id="ARBA00023136"/>
    </source>
</evidence>
<dbReference type="RefSeq" id="WP_027585838.1">
    <property type="nucleotide sequence ID" value="NZ_BLAX01000001.1"/>
</dbReference>
<evidence type="ECO:0000313" key="12">
    <source>
        <dbReference type="EMBL" id="GET32360.1"/>
    </source>
</evidence>
<dbReference type="PROSITE" id="PS52016">
    <property type="entry name" value="TONB_DEPENDENT_REC_3"/>
    <property type="match status" value="1"/>
</dbReference>
<keyword evidence="12" id="KW-0675">Receptor</keyword>
<keyword evidence="6 8" id="KW-0472">Membrane</keyword>
<evidence type="ECO:0000256" key="7">
    <source>
        <dbReference type="ARBA" id="ARBA00023237"/>
    </source>
</evidence>
<dbReference type="Pfam" id="PF13715">
    <property type="entry name" value="CarbopepD_reg_2"/>
    <property type="match status" value="1"/>
</dbReference>
<dbReference type="GO" id="GO:0009279">
    <property type="term" value="C:cell outer membrane"/>
    <property type="evidence" value="ECO:0007669"/>
    <property type="project" value="UniProtKB-SubCell"/>
</dbReference>
<dbReference type="Pfam" id="PF00593">
    <property type="entry name" value="TonB_dep_Rec_b-barrel"/>
    <property type="match status" value="1"/>
</dbReference>
<dbReference type="GO" id="GO:0015344">
    <property type="term" value="F:siderophore uptake transmembrane transporter activity"/>
    <property type="evidence" value="ECO:0007669"/>
    <property type="project" value="TreeGrafter"/>
</dbReference>
<dbReference type="Gene3D" id="2.60.40.1120">
    <property type="entry name" value="Carboxypeptidase-like, regulatory domain"/>
    <property type="match status" value="1"/>
</dbReference>
<gene>
    <name evidence="12" type="ORF">PbJCM13498_12230</name>
</gene>
<evidence type="ECO:0000259" key="11">
    <source>
        <dbReference type="Pfam" id="PF07715"/>
    </source>
</evidence>
<dbReference type="SUPFAM" id="SSF49464">
    <property type="entry name" value="Carboxypeptidase regulatory domain-like"/>
    <property type="match status" value="1"/>
</dbReference>
<evidence type="ECO:0000256" key="8">
    <source>
        <dbReference type="PROSITE-ProRule" id="PRU01360"/>
    </source>
</evidence>
<dbReference type="PANTHER" id="PTHR30069">
    <property type="entry name" value="TONB-DEPENDENT OUTER MEMBRANE RECEPTOR"/>
    <property type="match status" value="1"/>
</dbReference>
<proteinExistence type="inferred from homology"/>
<dbReference type="PANTHER" id="PTHR30069:SF57">
    <property type="entry name" value="TONB-DEPENDENT RECEPTOR"/>
    <property type="match status" value="1"/>
</dbReference>
<evidence type="ECO:0000259" key="10">
    <source>
        <dbReference type="Pfam" id="PF00593"/>
    </source>
</evidence>
<comment type="subcellular location">
    <subcellularLocation>
        <location evidence="1 8">Cell outer membrane</location>
        <topology evidence="1 8">Multi-pass membrane protein</topology>
    </subcellularLocation>
</comment>
<accession>A0A5M4AWR1</accession>
<evidence type="ECO:0000256" key="3">
    <source>
        <dbReference type="ARBA" id="ARBA00022452"/>
    </source>
</evidence>
<evidence type="ECO:0000256" key="1">
    <source>
        <dbReference type="ARBA" id="ARBA00004571"/>
    </source>
</evidence>
<organism evidence="12 13">
    <name type="scientific">Prolixibacter bellariivorans</name>
    <dbReference type="NCBI Taxonomy" id="314319"/>
    <lineage>
        <taxon>Bacteria</taxon>
        <taxon>Pseudomonadati</taxon>
        <taxon>Bacteroidota</taxon>
        <taxon>Bacteroidia</taxon>
        <taxon>Marinilabiliales</taxon>
        <taxon>Prolixibacteraceae</taxon>
        <taxon>Prolixibacter</taxon>
    </lineage>
</organism>
<keyword evidence="2 8" id="KW-0813">Transport</keyword>
<keyword evidence="7 8" id="KW-0998">Cell outer membrane</keyword>
<dbReference type="InterPro" id="IPR012910">
    <property type="entry name" value="Plug_dom"/>
</dbReference>
<evidence type="ECO:0000256" key="5">
    <source>
        <dbReference type="ARBA" id="ARBA00023077"/>
    </source>
</evidence>
<protein>
    <submittedName>
        <fullName evidence="12">TonB-dependent receptor</fullName>
    </submittedName>
</protein>
<evidence type="ECO:0000256" key="9">
    <source>
        <dbReference type="RuleBase" id="RU003357"/>
    </source>
</evidence>
<dbReference type="EMBL" id="BLAX01000001">
    <property type="protein sequence ID" value="GET32360.1"/>
    <property type="molecule type" value="Genomic_DNA"/>
</dbReference>
<dbReference type="Proteomes" id="UP000391834">
    <property type="component" value="Unassembled WGS sequence"/>
</dbReference>
<comment type="similarity">
    <text evidence="8 9">Belongs to the TonB-dependent receptor family.</text>
</comment>
<comment type="caution">
    <text evidence="12">The sequence shown here is derived from an EMBL/GenBank/DDBJ whole genome shotgun (WGS) entry which is preliminary data.</text>
</comment>
<dbReference type="AlphaFoldDB" id="A0A5M4AWR1"/>
<keyword evidence="5 9" id="KW-0798">TonB box</keyword>
<dbReference type="InterPro" id="IPR008969">
    <property type="entry name" value="CarboxyPept-like_regulatory"/>
</dbReference>
<dbReference type="InterPro" id="IPR039426">
    <property type="entry name" value="TonB-dep_rcpt-like"/>
</dbReference>
<name>A0A5M4AWR1_9BACT</name>
<evidence type="ECO:0000313" key="13">
    <source>
        <dbReference type="Proteomes" id="UP000391834"/>
    </source>
</evidence>
<dbReference type="InterPro" id="IPR037066">
    <property type="entry name" value="Plug_dom_sf"/>
</dbReference>
<dbReference type="OrthoDB" id="9760333at2"/>
<evidence type="ECO:0000256" key="4">
    <source>
        <dbReference type="ARBA" id="ARBA00022692"/>
    </source>
</evidence>
<feature type="domain" description="TonB-dependent receptor-like beta-barrel" evidence="10">
    <location>
        <begin position="314"/>
        <end position="753"/>
    </location>
</feature>
<reference evidence="12 13" key="1">
    <citation type="submission" date="2019-10" db="EMBL/GenBank/DDBJ databases">
        <title>Prolixibacter strains distinguished by the presence of nitrate reductase genes were adept at nitrate-dependent anaerobic corrosion of metallic iron and carbon steel.</title>
        <authorList>
            <person name="Iino T."/>
            <person name="Shono N."/>
            <person name="Ito K."/>
            <person name="Nakamura R."/>
            <person name="Sueoka K."/>
            <person name="Harayama S."/>
            <person name="Ohkuma M."/>
        </authorList>
    </citation>
    <scope>NUCLEOTIDE SEQUENCE [LARGE SCALE GENOMIC DNA]</scope>
    <source>
        <strain evidence="12 13">JCM 13498</strain>
    </source>
</reference>
<dbReference type="Gene3D" id="2.40.170.20">
    <property type="entry name" value="TonB-dependent receptor, beta-barrel domain"/>
    <property type="match status" value="1"/>
</dbReference>
<evidence type="ECO:0000256" key="2">
    <source>
        <dbReference type="ARBA" id="ARBA00022448"/>
    </source>
</evidence>
<dbReference type="InterPro" id="IPR036942">
    <property type="entry name" value="Beta-barrel_TonB_sf"/>
</dbReference>
<keyword evidence="13" id="KW-1185">Reference proteome</keyword>
<dbReference type="Pfam" id="PF07715">
    <property type="entry name" value="Plug"/>
    <property type="match status" value="1"/>
</dbReference>
<dbReference type="Gene3D" id="2.170.130.10">
    <property type="entry name" value="TonB-dependent receptor, plug domain"/>
    <property type="match status" value="1"/>
</dbReference>
<dbReference type="SUPFAM" id="SSF56935">
    <property type="entry name" value="Porins"/>
    <property type="match status" value="1"/>
</dbReference>
<feature type="domain" description="TonB-dependent receptor plug" evidence="11">
    <location>
        <begin position="125"/>
        <end position="230"/>
    </location>
</feature>
<keyword evidence="3 8" id="KW-1134">Transmembrane beta strand</keyword>
<dbReference type="InterPro" id="IPR000531">
    <property type="entry name" value="Beta-barrel_TonB"/>
</dbReference>
<dbReference type="GO" id="GO:0044718">
    <property type="term" value="P:siderophore transmembrane transport"/>
    <property type="evidence" value="ECO:0007669"/>
    <property type="project" value="TreeGrafter"/>
</dbReference>
<keyword evidence="4 8" id="KW-0812">Transmembrane</keyword>
<sequence length="793" mass="88330">MKQFILYILYSFILFVPGVKAQRLNTDANIVGHVKSVDEHLPFVSIVVEGTTMGTVTDETGHYRLLNLQEGTWTIKAQTLGYKPITKKIFIKKGETEEVNFQLSPDVLNINEVVVTGDRNAKDRKESSVIVNTITPKLLTTMNAITLSEGLNFSPGVRMENDCQNCGFSQVRINGMEGPYSQILINGRPIFSGLAGVYGLELIPSNMIERIEVVRGGGSALYGSNAIAGTINLILQEPIRNSYEFGVNGGVNGVGIKDAGDPAQDYSVNANASVVSSDNKTGMSVYGFFRDKAPFDANGDGFSELPKMNNTTFGTRLFHRFGFRNKLTADFFNIKENRRGGDKFDYPEHESDIAEAVNHDMITGALTYEQFFRETDLWSVYVSGQLINRDSYYGAEQSLQDYGKTKGVTGVAGTQYNARFDGTNLIVGLENRRETLNDKKLGYPDWENAIIVNNRIVEIPHTSNTLVADQTSNTFGIFGQYDVTWNKTNVSVGGRLDHYKVTDETTSGEEKEGNVFSPRVTLKYDIQDYLQVRISYSKGYRAPQIFDEDLHIETSGSRQVIHQNDPDLKQETSHSTMASLDFNKQLGKVSLGFLAEGFYTQLNDAFVNEYGAPDGNGVVVYTRTNAKGGATVQGVNLELNFVPGKSFSMKSGLTFQRSRYSEVQEFNEKRFFRTPNSYGYLTLDWKPIANLGISSSSNYTGKMLIPYFGNTLANPEEGELRESDPFFDFGMKVRYNIKLNGAILQLYGGVKNIFNSYQEDFDRGVDRDPGYIYGPGLPRSIYIGIKIGNLLNM</sequence>